<evidence type="ECO:0000313" key="3">
    <source>
        <dbReference type="Proteomes" id="UP001549321"/>
    </source>
</evidence>
<dbReference type="EMBL" id="JBEPSM010000002">
    <property type="protein sequence ID" value="MET4634884.1"/>
    <property type="molecule type" value="Genomic_DNA"/>
</dbReference>
<dbReference type="Proteomes" id="UP001549321">
    <property type="component" value="Unassembled WGS sequence"/>
</dbReference>
<evidence type="ECO:0008006" key="4">
    <source>
        <dbReference type="Google" id="ProtNLM"/>
    </source>
</evidence>
<organism evidence="2 3">
    <name type="scientific">Kaistia defluvii</name>
    <dbReference type="NCBI Taxonomy" id="410841"/>
    <lineage>
        <taxon>Bacteria</taxon>
        <taxon>Pseudomonadati</taxon>
        <taxon>Pseudomonadota</taxon>
        <taxon>Alphaproteobacteria</taxon>
        <taxon>Hyphomicrobiales</taxon>
        <taxon>Kaistiaceae</taxon>
        <taxon>Kaistia</taxon>
    </lineage>
</organism>
<name>A0ABV2R0U5_9HYPH</name>
<dbReference type="Pfam" id="PF06186">
    <property type="entry name" value="DUF992"/>
    <property type="match status" value="1"/>
</dbReference>
<evidence type="ECO:0000256" key="1">
    <source>
        <dbReference type="SAM" id="SignalP"/>
    </source>
</evidence>
<comment type="caution">
    <text evidence="2">The sequence shown here is derived from an EMBL/GenBank/DDBJ whole genome shotgun (WGS) entry which is preliminary data.</text>
</comment>
<keyword evidence="3" id="KW-1185">Reference proteome</keyword>
<proteinExistence type="predicted"/>
<dbReference type="RefSeq" id="WP_354551963.1">
    <property type="nucleotide sequence ID" value="NZ_JBEPSM010000002.1"/>
</dbReference>
<accession>A0ABV2R0U5</accession>
<feature type="chain" id="PRO_5047026059" description="DUF992 domain-containing protein" evidence="1">
    <location>
        <begin position="38"/>
        <end position="174"/>
    </location>
</feature>
<gene>
    <name evidence="2" type="ORF">ABIE08_002830</name>
</gene>
<feature type="signal peptide" evidence="1">
    <location>
        <begin position="1"/>
        <end position="37"/>
    </location>
</feature>
<dbReference type="InterPro" id="IPR009333">
    <property type="entry name" value="DUF992"/>
</dbReference>
<keyword evidence="1" id="KW-0732">Signal</keyword>
<reference evidence="2 3" key="1">
    <citation type="submission" date="2024-06" db="EMBL/GenBank/DDBJ databases">
        <title>Sorghum-associated microbial communities from plants grown in Nebraska, USA.</title>
        <authorList>
            <person name="Schachtman D."/>
        </authorList>
    </citation>
    <scope>NUCLEOTIDE SEQUENCE [LARGE SCALE GENOMIC DNA]</scope>
    <source>
        <strain evidence="2 3">3207</strain>
    </source>
</reference>
<evidence type="ECO:0000313" key="2">
    <source>
        <dbReference type="EMBL" id="MET4634884.1"/>
    </source>
</evidence>
<sequence>MFFVSRNMPAASRVRTAALGAGLAVAASLLMASGAMAQSATKVGTLKCDVSGGVGLILVEKQTMTCQFVPAQNAGPTNNYTGKIETFGVALGGVEQGHLIWGVITQTNNAPAVGALAGKYVGASADAAFGPGLGANVLVGGSGDAFALQPISVEGEIGINIAAGVTQLTLVSAP</sequence>
<protein>
    <recommendedName>
        <fullName evidence="4">DUF992 domain-containing protein</fullName>
    </recommendedName>
</protein>